<feature type="coiled-coil region" evidence="11">
    <location>
        <begin position="621"/>
        <end position="652"/>
    </location>
</feature>
<evidence type="ECO:0000313" key="13">
    <source>
        <dbReference type="EMBL" id="KAG6488645.1"/>
    </source>
</evidence>
<dbReference type="InterPro" id="IPR036537">
    <property type="entry name" value="Adaptor_Cbl_N_dom_sf"/>
</dbReference>
<reference evidence="13 14" key="1">
    <citation type="submission" date="2020-08" db="EMBL/GenBank/DDBJ databases">
        <title>Plant Genome Project.</title>
        <authorList>
            <person name="Zhang R.-G."/>
        </authorList>
    </citation>
    <scope>NUCLEOTIDE SEQUENCE [LARGE SCALE GENOMIC DNA]</scope>
    <source>
        <tissue evidence="13">Rhizome</tissue>
    </source>
</reference>
<comment type="catalytic activity">
    <reaction evidence="1">
        <text>S-ubiquitinyl-[E2 ubiquitin-conjugating enzyme]-L-cysteine + [acceptor protein]-L-lysine = [E2 ubiquitin-conjugating enzyme]-L-cysteine + N(6)-ubiquitinyl-[acceptor protein]-L-lysine.</text>
        <dbReference type="EC" id="2.3.2.27"/>
    </reaction>
</comment>
<dbReference type="FunFam" id="1.20.930.20:FF:000002">
    <property type="entry name" value="RING-type E3 ubiquitin transferase"/>
    <property type="match status" value="1"/>
</dbReference>
<gene>
    <name evidence="13" type="ORF">ZIOFF_049893</name>
</gene>
<dbReference type="SMART" id="SM00504">
    <property type="entry name" value="Ubox"/>
    <property type="match status" value="1"/>
</dbReference>
<evidence type="ECO:0000256" key="10">
    <source>
        <dbReference type="PROSITE-ProRule" id="PRU00259"/>
    </source>
</evidence>
<dbReference type="Gene3D" id="1.25.10.10">
    <property type="entry name" value="Leucine-rich Repeat Variant"/>
    <property type="match status" value="2"/>
</dbReference>
<evidence type="ECO:0000256" key="2">
    <source>
        <dbReference type="ARBA" id="ARBA00004906"/>
    </source>
</evidence>
<dbReference type="InterPro" id="IPR045210">
    <property type="entry name" value="RING-Ubox_PUB"/>
</dbReference>
<evidence type="ECO:0000256" key="4">
    <source>
        <dbReference type="ARBA" id="ARBA00022679"/>
    </source>
</evidence>
<evidence type="ECO:0000256" key="1">
    <source>
        <dbReference type="ARBA" id="ARBA00000900"/>
    </source>
</evidence>
<dbReference type="InterPro" id="IPR058678">
    <property type="entry name" value="ARM_PUB"/>
</dbReference>
<name>A0A8J5FQA1_ZINOF</name>
<dbReference type="CDD" id="cd16664">
    <property type="entry name" value="RING-Ubox_PUB"/>
    <property type="match status" value="1"/>
</dbReference>
<keyword evidence="5" id="KW-0677">Repeat</keyword>
<sequence>MEEGENEAAVPPPPVGSVVEKLVNLVEEIAATSDYRNSYKKQFSNLSRRIKLLAPMFEELKESKVAIPVSALIATEKLNRALDLAKDLLLLGSKGSKIFLVLEQDQIMERFREVTSQLEQALDEISLDEFDISEEVKEQVNIQVELVRSQFKRAKERIDTTDVELYADLLVVYNMATDAKVDPVILQKLAEKLQLITIADLKQESLTLHEMVSDDGDPGRVIEKMSMLLKRIKDFVLTHEPESGSLTTTNLGKIPIMPDDFRCPISLELMGDPVIVSTGQTYERECIEKWLEAGHNTCPKTQQKLSSTSLTPNYVLRSLIDQWCEANGMVPPKRPAQTGKPRSVCSAGEHVKVIDLVRKLSSQNLEDQRSAAGELRLFAKRNADNRICIAEAGAIPRLVGLLSTNDVCTQEHAVTALLNLSIYEENKGKIIISGAVPGIVHVLKKGSMEARENAAATLFSLSVVDRNKVIIGESGAIPLLVSLLNEGSQRGKKDAATALFNLCIYHSNKGRAVRSGVIKILMTLLLDPEGSMLDEALAIMAIISSHPEGKAAITAAEALPVLLHMIRCGSPRNKENAAAVLVQLCNGDQQQQHLAELQEQGMMMPLQEMIESGTDRGKRKAAVLLERMKRFLEQQKEAQAQMQEVADNLMDTTSSVLIDT</sequence>
<dbReference type="Gene3D" id="3.30.40.10">
    <property type="entry name" value="Zinc/RING finger domain, C3HC4 (zinc finger)"/>
    <property type="match status" value="1"/>
</dbReference>
<comment type="caution">
    <text evidence="13">The sequence shown here is derived from an EMBL/GenBank/DDBJ whole genome shotgun (WGS) entry which is preliminary data.</text>
</comment>
<dbReference type="Pfam" id="PF25368">
    <property type="entry name" value="PUB10_N"/>
    <property type="match status" value="1"/>
</dbReference>
<dbReference type="UniPathway" id="UPA00143"/>
<dbReference type="SUPFAM" id="SSF48371">
    <property type="entry name" value="ARM repeat"/>
    <property type="match status" value="1"/>
</dbReference>
<evidence type="ECO:0000256" key="3">
    <source>
        <dbReference type="ARBA" id="ARBA00012483"/>
    </source>
</evidence>
<dbReference type="GO" id="GO:0061630">
    <property type="term" value="F:ubiquitin protein ligase activity"/>
    <property type="evidence" value="ECO:0007669"/>
    <property type="project" value="UniProtKB-EC"/>
</dbReference>
<dbReference type="GO" id="GO:0007166">
    <property type="term" value="P:cell surface receptor signaling pathway"/>
    <property type="evidence" value="ECO:0007669"/>
    <property type="project" value="InterPro"/>
</dbReference>
<dbReference type="AlphaFoldDB" id="A0A8J5FQA1"/>
<dbReference type="PROSITE" id="PS51698">
    <property type="entry name" value="U_BOX"/>
    <property type="match status" value="1"/>
</dbReference>
<feature type="repeat" description="ARM" evidence="10">
    <location>
        <begin position="475"/>
        <end position="517"/>
    </location>
</feature>
<dbReference type="InterPro" id="IPR000225">
    <property type="entry name" value="Armadillo"/>
</dbReference>
<keyword evidence="4" id="KW-0808">Transferase</keyword>
<evidence type="ECO:0000256" key="11">
    <source>
        <dbReference type="SAM" id="Coils"/>
    </source>
</evidence>
<dbReference type="InterPro" id="IPR011989">
    <property type="entry name" value="ARM-like"/>
</dbReference>
<comment type="pathway">
    <text evidence="2">Protein modification; protein ubiquitination.</text>
</comment>
<keyword evidence="6" id="KW-0833">Ubl conjugation pathway</keyword>
<dbReference type="Pfam" id="PF25598">
    <property type="entry name" value="ARM_PUB"/>
    <property type="match status" value="1"/>
</dbReference>
<keyword evidence="11" id="KW-0175">Coiled coil</keyword>
<organism evidence="13 14">
    <name type="scientific">Zingiber officinale</name>
    <name type="common">Ginger</name>
    <name type="synonym">Amomum zingiber</name>
    <dbReference type="NCBI Taxonomy" id="94328"/>
    <lineage>
        <taxon>Eukaryota</taxon>
        <taxon>Viridiplantae</taxon>
        <taxon>Streptophyta</taxon>
        <taxon>Embryophyta</taxon>
        <taxon>Tracheophyta</taxon>
        <taxon>Spermatophyta</taxon>
        <taxon>Magnoliopsida</taxon>
        <taxon>Liliopsida</taxon>
        <taxon>Zingiberales</taxon>
        <taxon>Zingiberaceae</taxon>
        <taxon>Zingiber</taxon>
    </lineage>
</organism>
<dbReference type="Proteomes" id="UP000734854">
    <property type="component" value="Unassembled WGS sequence"/>
</dbReference>
<dbReference type="InterPro" id="IPR003613">
    <property type="entry name" value="Ubox_domain"/>
</dbReference>
<evidence type="ECO:0000256" key="9">
    <source>
        <dbReference type="ARBA" id="ARBA00076227"/>
    </source>
</evidence>
<dbReference type="Gene3D" id="1.20.930.20">
    <property type="entry name" value="Adaptor protein Cbl, N-terminal domain"/>
    <property type="match status" value="1"/>
</dbReference>
<dbReference type="PROSITE" id="PS50176">
    <property type="entry name" value="ARM_REPEAT"/>
    <property type="match status" value="2"/>
</dbReference>
<dbReference type="SUPFAM" id="SSF57850">
    <property type="entry name" value="RING/U-box"/>
    <property type="match status" value="1"/>
</dbReference>
<evidence type="ECO:0000256" key="5">
    <source>
        <dbReference type="ARBA" id="ARBA00022737"/>
    </source>
</evidence>
<protein>
    <recommendedName>
        <fullName evidence="7">U-box domain-containing protein 12</fullName>
        <ecNumber evidence="3">2.3.2.27</ecNumber>
    </recommendedName>
    <alternativeName>
        <fullName evidence="8">Plant U-box protein 12</fullName>
    </alternativeName>
    <alternativeName>
        <fullName evidence="9">RING-type E3 ubiquitin transferase PUB12</fullName>
    </alternativeName>
</protein>
<dbReference type="EMBL" id="JACMSC010000014">
    <property type="protein sequence ID" value="KAG6488645.1"/>
    <property type="molecule type" value="Genomic_DNA"/>
</dbReference>
<evidence type="ECO:0000256" key="6">
    <source>
        <dbReference type="ARBA" id="ARBA00022786"/>
    </source>
</evidence>
<accession>A0A8J5FQA1</accession>
<dbReference type="Pfam" id="PF04564">
    <property type="entry name" value="U-box"/>
    <property type="match status" value="1"/>
</dbReference>
<evidence type="ECO:0000313" key="14">
    <source>
        <dbReference type="Proteomes" id="UP000734854"/>
    </source>
</evidence>
<feature type="domain" description="U-box" evidence="12">
    <location>
        <begin position="256"/>
        <end position="330"/>
    </location>
</feature>
<evidence type="ECO:0000256" key="7">
    <source>
        <dbReference type="ARBA" id="ARBA00074389"/>
    </source>
</evidence>
<keyword evidence="14" id="KW-1185">Reference proteome</keyword>
<evidence type="ECO:0000256" key="8">
    <source>
        <dbReference type="ARBA" id="ARBA00075465"/>
    </source>
</evidence>
<dbReference type="FunFam" id="1.25.10.10:FF:000082">
    <property type="entry name" value="RING-type E3 ubiquitin transferase"/>
    <property type="match status" value="1"/>
</dbReference>
<evidence type="ECO:0000259" key="12">
    <source>
        <dbReference type="PROSITE" id="PS51698"/>
    </source>
</evidence>
<dbReference type="InterPro" id="IPR016024">
    <property type="entry name" value="ARM-type_fold"/>
</dbReference>
<dbReference type="InterPro" id="IPR013083">
    <property type="entry name" value="Znf_RING/FYVE/PHD"/>
</dbReference>
<dbReference type="SMART" id="SM00185">
    <property type="entry name" value="ARM"/>
    <property type="match status" value="5"/>
</dbReference>
<feature type="repeat" description="ARM" evidence="10">
    <location>
        <begin position="393"/>
        <end position="435"/>
    </location>
</feature>
<proteinExistence type="predicted"/>
<dbReference type="GO" id="GO:0016567">
    <property type="term" value="P:protein ubiquitination"/>
    <property type="evidence" value="ECO:0007669"/>
    <property type="project" value="UniProtKB-UniPathway"/>
</dbReference>
<dbReference type="EC" id="2.3.2.27" evidence="3"/>
<dbReference type="InterPro" id="IPR057623">
    <property type="entry name" value="PUB12-19-like_N"/>
</dbReference>
<dbReference type="FunFam" id="3.30.40.10:FF:000114">
    <property type="entry name" value="RING-type E3 ubiquitin transferase"/>
    <property type="match status" value="1"/>
</dbReference>
<dbReference type="PANTHER" id="PTHR23315:SF275">
    <property type="entry name" value="U-BOX DOMAIN-CONTAINING PROTEIN 13"/>
    <property type="match status" value="1"/>
</dbReference>
<dbReference type="PANTHER" id="PTHR23315">
    <property type="entry name" value="U BOX DOMAIN-CONTAINING"/>
    <property type="match status" value="1"/>
</dbReference>